<dbReference type="RefSeq" id="YP_004324286.1">
    <property type="nucleotide sequence ID" value="NC_015287.1"/>
</dbReference>
<evidence type="ECO:0000256" key="1">
    <source>
        <dbReference type="SAM" id="MobiDB-lite"/>
    </source>
</evidence>
<name>E3SLF1_9CAUD</name>
<feature type="compositionally biased region" description="Polar residues" evidence="1">
    <location>
        <begin position="452"/>
        <end position="462"/>
    </location>
</feature>
<evidence type="ECO:0000313" key="3">
    <source>
        <dbReference type="Proteomes" id="UP000006527"/>
    </source>
</evidence>
<feature type="region of interest" description="Disordered" evidence="1">
    <location>
        <begin position="416"/>
        <end position="493"/>
    </location>
</feature>
<accession>E3SLF1</accession>
<dbReference type="KEGG" id="vg:10328802"/>
<protein>
    <submittedName>
        <fullName evidence="2">Gp114</fullName>
    </submittedName>
</protein>
<organism evidence="2 3">
    <name type="scientific">Synechococcus phage S-SSM7</name>
    <dbReference type="NCBI Taxonomy" id="445686"/>
    <lineage>
        <taxon>Viruses</taxon>
        <taxon>Duplodnaviria</taxon>
        <taxon>Heunggongvirae</taxon>
        <taxon>Uroviricota</taxon>
        <taxon>Caudoviricetes</taxon>
        <taxon>Pantevenvirales</taxon>
        <taxon>Kyanoviridae</taxon>
        <taxon>Lipsvirus</taxon>
        <taxon>Lipsvirus ssm7</taxon>
    </lineage>
</organism>
<feature type="compositionally biased region" description="Basic and acidic residues" evidence="1">
    <location>
        <begin position="436"/>
        <end position="447"/>
    </location>
</feature>
<dbReference type="Proteomes" id="UP000006527">
    <property type="component" value="Segment"/>
</dbReference>
<keyword evidence="3" id="KW-1185">Reference proteome</keyword>
<gene>
    <name evidence="2" type="primary">gp114</name>
    <name evidence="2" type="ORF">SSSM7_234</name>
</gene>
<evidence type="ECO:0000313" key="2">
    <source>
        <dbReference type="EMBL" id="ADO98299.1"/>
    </source>
</evidence>
<feature type="region of interest" description="Disordered" evidence="1">
    <location>
        <begin position="60"/>
        <end position="82"/>
    </location>
</feature>
<feature type="compositionally biased region" description="Basic and acidic residues" evidence="1">
    <location>
        <begin position="416"/>
        <end position="427"/>
    </location>
</feature>
<sequence length="493" mass="53987">MIDILYPFKMDNLSEAYSAIYEAPLHPNLQKNEDNVKKNIAKQAAEKQQTAKRTAAFQDYKKQQTEKGAKPHEVLDGWKGGKGQIGPMKKEGRYRAEWEQLKLMERDDYRKAFDTWIENLSEEGYDIDRWSDEELVETFITESDLWGSRDAVLEALLSEVEELDEEDKKGKGSGTKDACYHKVKSRYSVWPSAYASGALVKCRKKGAKNWGNSSKKEEVEYNIDEGVGKEITKQLVRGGIKVGGKTGGKVVKAVIKHGGQELKNQAIQTAGEVATNTAKKIGEKAREKAGVPKEVQNEAVATPVKKKPGTAEKIGKFVGSTAGGKLGSKAGSAAGATLGGVGAPVGAVGGYLAGSAAGEHVGGKIGKAIDKKLKKEELYSDWRGELNLIDENRMTAYNAGAGEGMEDRGISKSLADKMGRSNDESAFSRRKTSGKFNKDYNKNILKEKKPRSNTTGRGTPQQYRKGYEDRDMGRYQSKIVQGKGSIKDLGKKK</sequence>
<dbReference type="GeneID" id="10328802"/>
<proteinExistence type="predicted"/>
<reference evidence="2 3" key="1">
    <citation type="journal article" date="2010" name="Environ. Microbiol.">
        <title>Genomic analysis of oceanic cyanobacterial myoviruses compared with T4-like myoviruses from diverse hosts and environments.</title>
        <authorList>
            <person name="Sullivan M.B."/>
            <person name="Huang K.H."/>
            <person name="Ignacio-Espinoza J.C."/>
            <person name="Berlin A.M."/>
            <person name="Kelly L."/>
            <person name="Weigele P.R."/>
            <person name="DeFrancesco A.S."/>
            <person name="Kern S.E."/>
            <person name="Thompson L.R."/>
            <person name="Young S."/>
            <person name="Yandava C."/>
            <person name="Fu R."/>
            <person name="Krastins B."/>
            <person name="Chase M."/>
            <person name="Sarracino D."/>
            <person name="Osburne M.S."/>
            <person name="Henn M.R."/>
            <person name="Chisholm S.W."/>
        </authorList>
    </citation>
    <scope>NUCLEOTIDE SEQUENCE [LARGE SCALE GENOMIC DNA]</scope>
    <source>
        <strain evidence="2">8109-3</strain>
    </source>
</reference>
<feature type="compositionally biased region" description="Basic and acidic residues" evidence="1">
    <location>
        <begin position="60"/>
        <end position="76"/>
    </location>
</feature>
<dbReference type="EMBL" id="GU071098">
    <property type="protein sequence ID" value="ADO98299.1"/>
    <property type="molecule type" value="Genomic_DNA"/>
</dbReference>
<dbReference type="OrthoDB" id="4361at10239"/>